<organism evidence="3 4">
    <name type="scientific">Plectus sambesii</name>
    <dbReference type="NCBI Taxonomy" id="2011161"/>
    <lineage>
        <taxon>Eukaryota</taxon>
        <taxon>Metazoa</taxon>
        <taxon>Ecdysozoa</taxon>
        <taxon>Nematoda</taxon>
        <taxon>Chromadorea</taxon>
        <taxon>Plectida</taxon>
        <taxon>Plectina</taxon>
        <taxon>Plectoidea</taxon>
        <taxon>Plectidae</taxon>
        <taxon>Plectus</taxon>
    </lineage>
</organism>
<dbReference type="AlphaFoldDB" id="A0A914W428"/>
<keyword evidence="3" id="KW-1185">Reference proteome</keyword>
<reference evidence="4" key="1">
    <citation type="submission" date="2022-11" db="UniProtKB">
        <authorList>
            <consortium name="WormBaseParasite"/>
        </authorList>
    </citation>
    <scope>IDENTIFICATION</scope>
</reference>
<accession>A0A914W428</accession>
<dbReference type="WBParaSite" id="PSAMB.scaffold3000size20104.g19912.t1">
    <property type="protein sequence ID" value="PSAMB.scaffold3000size20104.g19912.t1"/>
    <property type="gene ID" value="PSAMB.scaffold3000size20104.g19912"/>
</dbReference>
<evidence type="ECO:0000256" key="2">
    <source>
        <dbReference type="SAM" id="SignalP"/>
    </source>
</evidence>
<feature type="signal peptide" evidence="2">
    <location>
        <begin position="1"/>
        <end position="19"/>
    </location>
</feature>
<name>A0A914W428_9BILA</name>
<proteinExistence type="predicted"/>
<protein>
    <submittedName>
        <fullName evidence="4">Uncharacterized protein</fullName>
    </submittedName>
</protein>
<evidence type="ECO:0000313" key="3">
    <source>
        <dbReference type="Proteomes" id="UP000887566"/>
    </source>
</evidence>
<feature type="coiled-coil region" evidence="1">
    <location>
        <begin position="298"/>
        <end position="325"/>
    </location>
</feature>
<keyword evidence="2" id="KW-0732">Signal</keyword>
<evidence type="ECO:0000256" key="1">
    <source>
        <dbReference type="SAM" id="Coils"/>
    </source>
</evidence>
<dbReference type="Proteomes" id="UP000887566">
    <property type="component" value="Unplaced"/>
</dbReference>
<evidence type="ECO:0000313" key="4">
    <source>
        <dbReference type="WBParaSite" id="PSAMB.scaffold3000size20104.g19912.t1"/>
    </source>
</evidence>
<feature type="chain" id="PRO_5038054325" evidence="2">
    <location>
        <begin position="20"/>
        <end position="335"/>
    </location>
</feature>
<keyword evidence="1" id="KW-0175">Coiled coil</keyword>
<sequence length="335" mass="37590">MKYLLLIAAVACFADFTQGLTVDLNEIALLSRKAATLFTNSRRSLSSNRAKDSPTSPYECTDRCEIALQYEIARKTGNLGVRQPFNVLMRGFDAATVGKICDLYLEHKSCFERCSNDRTADTKAYQFMCDLHRAEFLNNIACYLQAHGNAERNCKSSCRNPGDRLEQLFQQKTPKDQEVLDATRATCVYVSCALTCAKTTFDADCPQQRGAGQLFYQFGLFGATEAFLFPAVQNFPLPVECRQLVEQSQQPVWTNNATSWPANTTPSSWPTKSTFGNIIDTGPEGLLELQRQLIQLQLVVLEKESRKLDVEMQKLQLELQVEQQKCPEVAASFGK</sequence>